<comment type="caution">
    <text evidence="1">The sequence shown here is derived from an EMBL/GenBank/DDBJ whole genome shotgun (WGS) entry which is preliminary data.</text>
</comment>
<dbReference type="Proteomes" id="UP000499080">
    <property type="component" value="Unassembled WGS sequence"/>
</dbReference>
<dbReference type="OrthoDB" id="8058536at2759"/>
<organism evidence="1 2">
    <name type="scientific">Araneus ventricosus</name>
    <name type="common">Orbweaver spider</name>
    <name type="synonym">Epeira ventricosa</name>
    <dbReference type="NCBI Taxonomy" id="182803"/>
    <lineage>
        <taxon>Eukaryota</taxon>
        <taxon>Metazoa</taxon>
        <taxon>Ecdysozoa</taxon>
        <taxon>Arthropoda</taxon>
        <taxon>Chelicerata</taxon>
        <taxon>Arachnida</taxon>
        <taxon>Araneae</taxon>
        <taxon>Araneomorphae</taxon>
        <taxon>Entelegynae</taxon>
        <taxon>Araneoidea</taxon>
        <taxon>Araneidae</taxon>
        <taxon>Araneus</taxon>
    </lineage>
</organism>
<dbReference type="SUPFAM" id="SSF53098">
    <property type="entry name" value="Ribonuclease H-like"/>
    <property type="match status" value="1"/>
</dbReference>
<name>A0A4Y2F141_ARAVE</name>
<protein>
    <submittedName>
        <fullName evidence="1">Uncharacterized protein</fullName>
    </submittedName>
</protein>
<gene>
    <name evidence="1" type="ORF">AVEN_76176_1</name>
</gene>
<sequence length="113" mass="12890">MEALVYKTYYLYASLLDQGHDILFYWHPGHIGIIGNEKAGKSAKEAVKCCPLFYFTSRTSFYAAGKSKNRLFCQSRSKLPNLSRVGSVSRWAVNFGMSAVNWDSFSLVKSRYR</sequence>
<reference evidence="1 2" key="1">
    <citation type="journal article" date="2019" name="Sci. Rep.">
        <title>Orb-weaving spider Araneus ventricosus genome elucidates the spidroin gene catalogue.</title>
        <authorList>
            <person name="Kono N."/>
            <person name="Nakamura H."/>
            <person name="Ohtoshi R."/>
            <person name="Moran D.A.P."/>
            <person name="Shinohara A."/>
            <person name="Yoshida Y."/>
            <person name="Fujiwara M."/>
            <person name="Mori M."/>
            <person name="Tomita M."/>
            <person name="Arakawa K."/>
        </authorList>
    </citation>
    <scope>NUCLEOTIDE SEQUENCE [LARGE SCALE GENOMIC DNA]</scope>
</reference>
<accession>A0A4Y2F141</accession>
<keyword evidence="2" id="KW-1185">Reference proteome</keyword>
<proteinExistence type="predicted"/>
<evidence type="ECO:0000313" key="1">
    <source>
        <dbReference type="EMBL" id="GBM33804.1"/>
    </source>
</evidence>
<evidence type="ECO:0000313" key="2">
    <source>
        <dbReference type="Proteomes" id="UP000499080"/>
    </source>
</evidence>
<dbReference type="AlphaFoldDB" id="A0A4Y2F141"/>
<dbReference type="EMBL" id="BGPR01000742">
    <property type="protein sequence ID" value="GBM33804.1"/>
    <property type="molecule type" value="Genomic_DNA"/>
</dbReference>
<dbReference type="InterPro" id="IPR012337">
    <property type="entry name" value="RNaseH-like_sf"/>
</dbReference>